<evidence type="ECO:0000256" key="5">
    <source>
        <dbReference type="ARBA" id="ARBA00023136"/>
    </source>
</evidence>
<feature type="transmembrane region" description="Helical" evidence="6">
    <location>
        <begin position="89"/>
        <end position="106"/>
    </location>
</feature>
<dbReference type="Proteomes" id="UP000190423">
    <property type="component" value="Unassembled WGS sequence"/>
</dbReference>
<gene>
    <name evidence="7" type="ORF">SAMN02745149_01514</name>
</gene>
<evidence type="ECO:0000256" key="1">
    <source>
        <dbReference type="ARBA" id="ARBA00004651"/>
    </source>
</evidence>
<dbReference type="GO" id="GO:0005436">
    <property type="term" value="F:sodium:phosphate symporter activity"/>
    <property type="evidence" value="ECO:0007669"/>
    <property type="project" value="InterPro"/>
</dbReference>
<dbReference type="Gene3D" id="1.20.58.220">
    <property type="entry name" value="Phosphate transport system protein phou homolog 2, domain 2"/>
    <property type="match status" value="1"/>
</dbReference>
<keyword evidence="3 6" id="KW-0812">Transmembrane</keyword>
<evidence type="ECO:0000313" key="7">
    <source>
        <dbReference type="EMBL" id="SJZ50978.1"/>
    </source>
</evidence>
<dbReference type="EMBL" id="FUWG01000010">
    <property type="protein sequence ID" value="SJZ50978.1"/>
    <property type="molecule type" value="Genomic_DNA"/>
</dbReference>
<evidence type="ECO:0000256" key="4">
    <source>
        <dbReference type="ARBA" id="ARBA00022989"/>
    </source>
</evidence>
<organism evidence="7 8">
    <name type="scientific">Treponema porcinum</name>
    <dbReference type="NCBI Taxonomy" id="261392"/>
    <lineage>
        <taxon>Bacteria</taxon>
        <taxon>Pseudomonadati</taxon>
        <taxon>Spirochaetota</taxon>
        <taxon>Spirochaetia</taxon>
        <taxon>Spirochaetales</taxon>
        <taxon>Treponemataceae</taxon>
        <taxon>Treponema</taxon>
    </lineage>
</organism>
<name>A0A1T4L8U0_TREPO</name>
<keyword evidence="8" id="KW-1185">Reference proteome</keyword>
<dbReference type="InterPro" id="IPR038078">
    <property type="entry name" value="PhoU-like_sf"/>
</dbReference>
<dbReference type="PANTHER" id="PTHR10010">
    <property type="entry name" value="SOLUTE CARRIER FAMILY 34 SODIUM PHOSPHATE , MEMBER 2-RELATED"/>
    <property type="match status" value="1"/>
</dbReference>
<dbReference type="NCBIfam" id="NF037997">
    <property type="entry name" value="Na_Pi_symport"/>
    <property type="match status" value="1"/>
</dbReference>
<protein>
    <submittedName>
        <fullName evidence="7">Phosphate:Na+ symporter</fullName>
    </submittedName>
</protein>
<evidence type="ECO:0000256" key="6">
    <source>
        <dbReference type="SAM" id="Phobius"/>
    </source>
</evidence>
<dbReference type="InterPro" id="IPR003841">
    <property type="entry name" value="Na/Pi_transpt"/>
</dbReference>
<dbReference type="PANTHER" id="PTHR10010:SF46">
    <property type="entry name" value="SODIUM-DEPENDENT PHOSPHATE TRANSPORT PROTEIN 2B"/>
    <property type="match status" value="1"/>
</dbReference>
<dbReference type="NCBIfam" id="TIGR00704">
    <property type="entry name" value="NaPi_cotrn_rel"/>
    <property type="match status" value="1"/>
</dbReference>
<sequence>MSDGIQKSAGEKLQRALGMMTGNRFVGILTGLAITMIIQSSGATTVMVVSFINAGLLTLTQSVGVIFGANIGTTITAWIVSLFGFNFKISSFAIPMFGMGFFLTILKDSNCRNIGEAIMGFGLLFMGLSGLSDTFSFDPSDLKFLAEVQNLGVISILIGFVIGILVTALMHSSSAFSAIVITMAFNNIITWEVSAAMTLGSNIGSTIDAVLAAFGTNADARRSALIHVLFNVVGTLLALIFLNPLLSFVTWLSAGQNIAIRISVLHTVFKIVTTLVFVPFVPQIVRLSQFLVKDDNDGALRHYHLDFQEHTGKESTAMHIIRVEKEIADMTDVVTQMFDRLQIGFSKRSQSFIDEHAEALESAEDYCDQMHEQLVRYIIQCQHLPVTDNQRANLSLMIQITDDIEAMSDDCFSAGMLLQRSIEKKMKFPQEDMERLIPYVELARQFLQFIRININKHLDENKLAMATELEEQIDLFRKNLKKIARKRLESGADVKAELLYLDLIRQIEKIGDHAFSISELLAQTA</sequence>
<dbReference type="GO" id="GO:0044341">
    <property type="term" value="P:sodium-dependent phosphate transport"/>
    <property type="evidence" value="ECO:0007669"/>
    <property type="project" value="InterPro"/>
</dbReference>
<proteinExistence type="predicted"/>
<evidence type="ECO:0000256" key="3">
    <source>
        <dbReference type="ARBA" id="ARBA00022692"/>
    </source>
</evidence>
<feature type="transmembrane region" description="Helical" evidence="6">
    <location>
        <begin position="258"/>
        <end position="281"/>
    </location>
</feature>
<feature type="transmembrane region" description="Helical" evidence="6">
    <location>
        <begin position="25"/>
        <end position="51"/>
    </location>
</feature>
<keyword evidence="4 6" id="KW-1133">Transmembrane helix</keyword>
<comment type="subcellular location">
    <subcellularLocation>
        <location evidence="1">Cell membrane</location>
        <topology evidence="1">Multi-pass membrane protein</topology>
    </subcellularLocation>
</comment>
<feature type="transmembrane region" description="Helical" evidence="6">
    <location>
        <begin position="63"/>
        <end position="83"/>
    </location>
</feature>
<evidence type="ECO:0000256" key="2">
    <source>
        <dbReference type="ARBA" id="ARBA00022475"/>
    </source>
</evidence>
<reference evidence="7 8" key="1">
    <citation type="submission" date="2017-02" db="EMBL/GenBank/DDBJ databases">
        <authorList>
            <person name="Peterson S.W."/>
        </authorList>
    </citation>
    <scope>NUCLEOTIDE SEQUENCE [LARGE SCALE GENOMIC DNA]</scope>
    <source>
        <strain evidence="7 8">ATCC BAA-908</strain>
    </source>
</reference>
<accession>A0A1T4L8U0</accession>
<feature type="transmembrane region" description="Helical" evidence="6">
    <location>
        <begin position="113"/>
        <end position="131"/>
    </location>
</feature>
<keyword evidence="5 6" id="KW-0472">Membrane</keyword>
<dbReference type="Pfam" id="PF02690">
    <property type="entry name" value="Na_Pi_cotrans"/>
    <property type="match status" value="2"/>
</dbReference>
<feature type="transmembrane region" description="Helical" evidence="6">
    <location>
        <begin position="228"/>
        <end position="252"/>
    </location>
</feature>
<dbReference type="AlphaFoldDB" id="A0A1T4L8U0"/>
<keyword evidence="2" id="KW-1003">Cell membrane</keyword>
<dbReference type="SUPFAM" id="SSF109755">
    <property type="entry name" value="PhoU-like"/>
    <property type="match status" value="1"/>
</dbReference>
<dbReference type="GO" id="GO:0005886">
    <property type="term" value="C:plasma membrane"/>
    <property type="evidence" value="ECO:0007669"/>
    <property type="project" value="UniProtKB-SubCell"/>
</dbReference>
<evidence type="ECO:0000313" key="8">
    <source>
        <dbReference type="Proteomes" id="UP000190423"/>
    </source>
</evidence>
<feature type="transmembrane region" description="Helical" evidence="6">
    <location>
        <begin position="151"/>
        <end position="170"/>
    </location>
</feature>
<dbReference type="InterPro" id="IPR004633">
    <property type="entry name" value="NaPi_cotrn-rel/YqeW-like"/>
</dbReference>